<dbReference type="Pfam" id="PF02518">
    <property type="entry name" value="HATPase_c"/>
    <property type="match status" value="1"/>
</dbReference>
<dbReference type="InterPro" id="IPR003594">
    <property type="entry name" value="HATPase_dom"/>
</dbReference>
<dbReference type="GO" id="GO:0000155">
    <property type="term" value="F:phosphorelay sensor kinase activity"/>
    <property type="evidence" value="ECO:0007669"/>
    <property type="project" value="InterPro"/>
</dbReference>
<dbReference type="AlphaFoldDB" id="A0A4P6K3D9"/>
<dbReference type="EMBL" id="CP035758">
    <property type="protein sequence ID" value="QBD82423.1"/>
    <property type="molecule type" value="Genomic_DNA"/>
</dbReference>
<keyword evidence="4" id="KW-0812">Transmembrane</keyword>
<feature type="transmembrane region" description="Helical" evidence="4">
    <location>
        <begin position="86"/>
        <end position="103"/>
    </location>
</feature>
<dbReference type="PANTHER" id="PTHR24421:SF55">
    <property type="entry name" value="SENSOR HISTIDINE KINASE YDFH"/>
    <property type="match status" value="1"/>
</dbReference>
<keyword evidence="7" id="KW-1185">Reference proteome</keyword>
<organism evidence="6 7">
    <name type="scientific">Ktedonosporobacter rubrisoli</name>
    <dbReference type="NCBI Taxonomy" id="2509675"/>
    <lineage>
        <taxon>Bacteria</taxon>
        <taxon>Bacillati</taxon>
        <taxon>Chloroflexota</taxon>
        <taxon>Ktedonobacteria</taxon>
        <taxon>Ktedonobacterales</taxon>
        <taxon>Ktedonosporobacteraceae</taxon>
        <taxon>Ktedonosporobacter</taxon>
    </lineage>
</organism>
<dbReference type="CDD" id="cd16917">
    <property type="entry name" value="HATPase_UhpB-NarQ-NarX-like"/>
    <property type="match status" value="1"/>
</dbReference>
<sequence length="473" mass="52019">MKSTPLSRALRWLFLFWIGVVYIWGVWGITTVSGIYQGRPALFIQQGLKIDSSNLLHIGIFTPLLLLYGVLLWIGLSGRISSRFAWLYFLLEGGIALACSLILHQMNVALSLYLTLTLAAIVILKQPGKVLHVAIGSILLLLLALFTEISPLLNKANTSAFYWEAVSGLLPSYLATALFVVGYLLLYRQHMQAAKQLSLAYDELATAHLRLRFSTEHIVQLSRIAERESVARDLHDTLAQQLAGLLMQLEAIQAGLISRRYAEVLEMVEQSLPEARLALIDVRGTIADLRNDEISPKTLAQKVQQEMERLNGGAWSSCHVELAALAHVPTALCEQVRCVISEGLTNIARHALAKKVWITTSLVAGVLEITIGDDGIGFANAPETISAGHYGLIGMRERAHLLGGELIIDSVPGKGTKIHLCIPIDEGERRNRKPQSTPAEALTEAAISAHMDEPSFMSRWFGADLLPNRKEST</sequence>
<dbReference type="OrthoDB" id="163206at2"/>
<reference evidence="6 7" key="1">
    <citation type="submission" date="2019-01" db="EMBL/GenBank/DDBJ databases">
        <title>Ktedonosporobacter rubrisoli SCAWS-G2.</title>
        <authorList>
            <person name="Huang Y."/>
            <person name="Yan B."/>
        </authorList>
    </citation>
    <scope>NUCLEOTIDE SEQUENCE [LARGE SCALE GENOMIC DNA]</scope>
    <source>
        <strain evidence="6 7">SCAWS-G2</strain>
    </source>
</reference>
<dbReference type="Gene3D" id="1.20.5.1930">
    <property type="match status" value="1"/>
</dbReference>
<feature type="transmembrane region" description="Helical" evidence="4">
    <location>
        <begin position="165"/>
        <end position="186"/>
    </location>
</feature>
<dbReference type="InterPro" id="IPR036890">
    <property type="entry name" value="HATPase_C_sf"/>
</dbReference>
<keyword evidence="2" id="KW-0418">Kinase</keyword>
<dbReference type="SUPFAM" id="SSF55874">
    <property type="entry name" value="ATPase domain of HSP90 chaperone/DNA topoisomerase II/histidine kinase"/>
    <property type="match status" value="1"/>
</dbReference>
<evidence type="ECO:0000259" key="5">
    <source>
        <dbReference type="SMART" id="SM00387"/>
    </source>
</evidence>
<keyword evidence="4" id="KW-0472">Membrane</keyword>
<dbReference type="SMART" id="SM00387">
    <property type="entry name" value="HATPase_c"/>
    <property type="match status" value="1"/>
</dbReference>
<dbReference type="InterPro" id="IPR050482">
    <property type="entry name" value="Sensor_HK_TwoCompSys"/>
</dbReference>
<name>A0A4P6K3D9_KTERU</name>
<dbReference type="PANTHER" id="PTHR24421">
    <property type="entry name" value="NITRATE/NITRITE SENSOR PROTEIN NARX-RELATED"/>
    <property type="match status" value="1"/>
</dbReference>
<dbReference type="KEGG" id="kbs:EPA93_43200"/>
<dbReference type="RefSeq" id="WP_129893492.1">
    <property type="nucleotide sequence ID" value="NZ_CP035758.1"/>
</dbReference>
<dbReference type="InterPro" id="IPR011712">
    <property type="entry name" value="Sig_transdc_His_kin_sub3_dim/P"/>
</dbReference>
<evidence type="ECO:0000256" key="2">
    <source>
        <dbReference type="ARBA" id="ARBA00022777"/>
    </source>
</evidence>
<proteinExistence type="predicted"/>
<keyword evidence="3" id="KW-0902">Two-component regulatory system</keyword>
<feature type="transmembrane region" description="Helical" evidence="4">
    <location>
        <begin position="131"/>
        <end position="153"/>
    </location>
</feature>
<dbReference type="Pfam" id="PF07730">
    <property type="entry name" value="HisKA_3"/>
    <property type="match status" value="1"/>
</dbReference>
<protein>
    <recommendedName>
        <fullName evidence="5">Histidine kinase/HSP90-like ATPase domain-containing protein</fullName>
    </recommendedName>
</protein>
<accession>A0A4P6K3D9</accession>
<evidence type="ECO:0000256" key="4">
    <source>
        <dbReference type="SAM" id="Phobius"/>
    </source>
</evidence>
<keyword evidence="1" id="KW-0808">Transferase</keyword>
<gene>
    <name evidence="6" type="ORF">EPA93_43200</name>
</gene>
<keyword evidence="4" id="KW-1133">Transmembrane helix</keyword>
<evidence type="ECO:0000256" key="1">
    <source>
        <dbReference type="ARBA" id="ARBA00022679"/>
    </source>
</evidence>
<feature type="transmembrane region" description="Helical" evidence="4">
    <location>
        <begin position="12"/>
        <end position="35"/>
    </location>
</feature>
<feature type="transmembrane region" description="Helical" evidence="4">
    <location>
        <begin position="55"/>
        <end position="74"/>
    </location>
</feature>
<evidence type="ECO:0000313" key="6">
    <source>
        <dbReference type="EMBL" id="QBD82423.1"/>
    </source>
</evidence>
<dbReference type="Gene3D" id="3.30.565.10">
    <property type="entry name" value="Histidine kinase-like ATPase, C-terminal domain"/>
    <property type="match status" value="1"/>
</dbReference>
<evidence type="ECO:0000256" key="3">
    <source>
        <dbReference type="ARBA" id="ARBA00023012"/>
    </source>
</evidence>
<feature type="domain" description="Histidine kinase/HSP90-like ATPase" evidence="5">
    <location>
        <begin position="331"/>
        <end position="426"/>
    </location>
</feature>
<dbReference type="GO" id="GO:0046983">
    <property type="term" value="F:protein dimerization activity"/>
    <property type="evidence" value="ECO:0007669"/>
    <property type="project" value="InterPro"/>
</dbReference>
<dbReference type="Proteomes" id="UP000290365">
    <property type="component" value="Chromosome"/>
</dbReference>
<feature type="transmembrane region" description="Helical" evidence="4">
    <location>
        <begin position="109"/>
        <end position="124"/>
    </location>
</feature>
<dbReference type="GO" id="GO:0016020">
    <property type="term" value="C:membrane"/>
    <property type="evidence" value="ECO:0007669"/>
    <property type="project" value="InterPro"/>
</dbReference>
<evidence type="ECO:0000313" key="7">
    <source>
        <dbReference type="Proteomes" id="UP000290365"/>
    </source>
</evidence>